<dbReference type="PANTHER" id="PTHR33361">
    <property type="entry name" value="GLR0591 PROTEIN"/>
    <property type="match status" value="1"/>
</dbReference>
<comment type="caution">
    <text evidence="1">The sequence shown here is derived from an EMBL/GenBank/DDBJ whole genome shotgun (WGS) entry which is preliminary data.</text>
</comment>
<keyword evidence="2" id="KW-1185">Reference proteome</keyword>
<dbReference type="Proteomes" id="UP000253209">
    <property type="component" value="Unassembled WGS sequence"/>
</dbReference>
<dbReference type="InterPro" id="IPR010281">
    <property type="entry name" value="DUF885"/>
</dbReference>
<accession>A0A367GLK2</accession>
<evidence type="ECO:0000313" key="1">
    <source>
        <dbReference type="EMBL" id="RCH54339.1"/>
    </source>
</evidence>
<dbReference type="RefSeq" id="WP_114005850.1">
    <property type="nucleotide sequence ID" value="NZ_QGDC01000007.1"/>
</dbReference>
<gene>
    <name evidence="1" type="ORF">DJ568_13700</name>
</gene>
<organism evidence="1 2">
    <name type="scientific">Mucilaginibacter hurinus</name>
    <dbReference type="NCBI Taxonomy" id="2201324"/>
    <lineage>
        <taxon>Bacteria</taxon>
        <taxon>Pseudomonadati</taxon>
        <taxon>Bacteroidota</taxon>
        <taxon>Sphingobacteriia</taxon>
        <taxon>Sphingobacteriales</taxon>
        <taxon>Sphingobacteriaceae</taxon>
        <taxon>Mucilaginibacter</taxon>
    </lineage>
</organism>
<dbReference type="PANTHER" id="PTHR33361:SF15">
    <property type="entry name" value="DUF885 FAMILY LIPOPROTEIN"/>
    <property type="match status" value="1"/>
</dbReference>
<dbReference type="Pfam" id="PF05960">
    <property type="entry name" value="DUF885"/>
    <property type="match status" value="1"/>
</dbReference>
<sequence>MYKKLLLAAVTGMAMLIGCKKEGESNLRNRDKNDEGFGLYKEVFLEELWKTDPDRATLAGNHTYDSLLVLPSEYRKKMLDLAKVHLDSLSRYPEAELSDANRMDFSLIQNFLRATQWNLQQLKPYEWDPTFYNATGTFAYILNEPYAPLTARLKGFNDKLGGVPEYFKEAQKSLKNPVPELTSLAIAQLTAASEIIEKDFADSVHNSGIPEVEEKVMIERAKLAAASIRSFTTWLKSASDGKGRSFRLGKELYEDKLQQELQPSFTGQQIFNSAMERKKVIHKQMIKLAKQLWPTHMAGKSMPSDSLEMVGEVIAALSAKHAGPEQFKAAIQQHLPTLTTFVQSKDLITTDPAKQLIIRKKPAYLSHRAGTFVTSPGPYEKTGKFYYNIINLASLDKEKADSYLREYNDYTLQLLNIYEAIPGRYTQLALANGSPSMVKAIFANDAMTNGWAVYAGEVMIDAGYENTPEMRLMWNKWHLRAVCDAILDYSVHTGAMTKAAALKLLTKEAFQEEMEAENKWTTVTLSSVKLASGFTGYKEIIELRNAYKKKMADKYKLKDFHDKFLSYGSAPVKYIKEAMLAKEKQPETAN</sequence>
<reference evidence="1 2" key="1">
    <citation type="submission" date="2018-05" db="EMBL/GenBank/DDBJ databases">
        <title>Mucilaginibacter hurinus sp. nov., isolated from briquette warehouse soil.</title>
        <authorList>
            <person name="Choi L."/>
        </authorList>
    </citation>
    <scope>NUCLEOTIDE SEQUENCE [LARGE SCALE GENOMIC DNA]</scope>
    <source>
        <strain evidence="1 2">ZR32</strain>
    </source>
</reference>
<dbReference type="OrthoDB" id="9760040at2"/>
<protein>
    <submittedName>
        <fullName evidence="1">DUF885 domain-containing protein</fullName>
    </submittedName>
</protein>
<name>A0A367GLK2_9SPHI</name>
<proteinExistence type="predicted"/>
<dbReference type="EMBL" id="QGDC01000007">
    <property type="protein sequence ID" value="RCH54339.1"/>
    <property type="molecule type" value="Genomic_DNA"/>
</dbReference>
<dbReference type="PROSITE" id="PS51257">
    <property type="entry name" value="PROKAR_LIPOPROTEIN"/>
    <property type="match status" value="1"/>
</dbReference>
<dbReference type="AlphaFoldDB" id="A0A367GLK2"/>
<evidence type="ECO:0000313" key="2">
    <source>
        <dbReference type="Proteomes" id="UP000253209"/>
    </source>
</evidence>